<protein>
    <recommendedName>
        <fullName evidence="3">Knr4/Smi1-like domain-containing protein</fullName>
    </recommendedName>
</protein>
<accession>A0A518DWM0</accession>
<dbReference type="InterPro" id="IPR037883">
    <property type="entry name" value="Knr4/Smi1-like_sf"/>
</dbReference>
<dbReference type="KEGG" id="lcre:Pla8534_40590"/>
<reference evidence="1 2" key="1">
    <citation type="submission" date="2019-02" db="EMBL/GenBank/DDBJ databases">
        <title>Deep-cultivation of Planctomycetes and their phenomic and genomic characterization uncovers novel biology.</title>
        <authorList>
            <person name="Wiegand S."/>
            <person name="Jogler M."/>
            <person name="Boedeker C."/>
            <person name="Pinto D."/>
            <person name="Vollmers J."/>
            <person name="Rivas-Marin E."/>
            <person name="Kohn T."/>
            <person name="Peeters S.H."/>
            <person name="Heuer A."/>
            <person name="Rast P."/>
            <person name="Oberbeckmann S."/>
            <person name="Bunk B."/>
            <person name="Jeske O."/>
            <person name="Meyerdierks A."/>
            <person name="Storesund J.E."/>
            <person name="Kallscheuer N."/>
            <person name="Luecker S."/>
            <person name="Lage O.M."/>
            <person name="Pohl T."/>
            <person name="Merkel B.J."/>
            <person name="Hornburger P."/>
            <person name="Mueller R.-W."/>
            <person name="Bruemmer F."/>
            <person name="Labrenz M."/>
            <person name="Spormann A.M."/>
            <person name="Op den Camp H."/>
            <person name="Overmann J."/>
            <person name="Amann R."/>
            <person name="Jetten M.S.M."/>
            <person name="Mascher T."/>
            <person name="Medema M.H."/>
            <person name="Devos D.P."/>
            <person name="Kaster A.-K."/>
            <person name="Ovreas L."/>
            <person name="Rohde M."/>
            <person name="Galperin M.Y."/>
            <person name="Jogler C."/>
        </authorList>
    </citation>
    <scope>NUCLEOTIDE SEQUENCE [LARGE SCALE GENOMIC DNA]</scope>
    <source>
        <strain evidence="1 2">Pla85_3_4</strain>
    </source>
</reference>
<evidence type="ECO:0000313" key="2">
    <source>
        <dbReference type="Proteomes" id="UP000317648"/>
    </source>
</evidence>
<dbReference type="AlphaFoldDB" id="A0A518DWM0"/>
<dbReference type="RefSeq" id="WP_145054888.1">
    <property type="nucleotide sequence ID" value="NZ_CP036433.1"/>
</dbReference>
<proteinExistence type="predicted"/>
<dbReference type="Proteomes" id="UP000317648">
    <property type="component" value="Chromosome"/>
</dbReference>
<gene>
    <name evidence="1" type="ORF">Pla8534_40590</name>
</gene>
<evidence type="ECO:0008006" key="3">
    <source>
        <dbReference type="Google" id="ProtNLM"/>
    </source>
</evidence>
<name>A0A518DWM0_9BACT</name>
<organism evidence="1 2">
    <name type="scientific">Lignipirellula cremea</name>
    <dbReference type="NCBI Taxonomy" id="2528010"/>
    <lineage>
        <taxon>Bacteria</taxon>
        <taxon>Pseudomonadati</taxon>
        <taxon>Planctomycetota</taxon>
        <taxon>Planctomycetia</taxon>
        <taxon>Pirellulales</taxon>
        <taxon>Pirellulaceae</taxon>
        <taxon>Lignipirellula</taxon>
    </lineage>
</organism>
<evidence type="ECO:0000313" key="1">
    <source>
        <dbReference type="EMBL" id="QDU96240.1"/>
    </source>
</evidence>
<dbReference type="OrthoDB" id="4953824at2"/>
<sequence>MESDLQYNNDGRKQMSRKAEKADVESIRGLLREYYAAAVEKDCSRLRLDADMVPAAMVDRVENDGSVLWKMLPSTIKPAEIRRLESRLRYPLPPMYRAYLQSYFHLFSALVPVDSTCGQGGVGFASMPCDDPLWTFNGAFEEANVCFGSRLQQRLLKLGFPLIGWSLDDRLALNTHSPDDEGDYQIIAISNALDDEVFDSITGDPLHFELDDVWQHTQPVCESFKEFVNIYFRL</sequence>
<dbReference type="SUPFAM" id="SSF160631">
    <property type="entry name" value="SMI1/KNR4-like"/>
    <property type="match status" value="1"/>
</dbReference>
<dbReference type="EMBL" id="CP036433">
    <property type="protein sequence ID" value="QDU96240.1"/>
    <property type="molecule type" value="Genomic_DNA"/>
</dbReference>
<keyword evidence="2" id="KW-1185">Reference proteome</keyword>